<keyword evidence="2" id="KW-0858">Xylan degradation</keyword>
<evidence type="ECO:0000313" key="11">
    <source>
        <dbReference type="EMBL" id="MBC5713062.1"/>
    </source>
</evidence>
<comment type="caution">
    <text evidence="11">The sequence shown here is derived from an EMBL/GenBank/DDBJ whole genome shotgun (WGS) entry which is preliminary data.</text>
</comment>
<accession>A0A923RRY9</accession>
<feature type="region of interest" description="Disordered" evidence="8">
    <location>
        <begin position="926"/>
        <end position="972"/>
    </location>
</feature>
<dbReference type="Proteomes" id="UP000606720">
    <property type="component" value="Unassembled WGS sequence"/>
</dbReference>
<dbReference type="SUPFAM" id="SSF52058">
    <property type="entry name" value="L domain-like"/>
    <property type="match status" value="1"/>
</dbReference>
<organism evidence="11 12">
    <name type="scientific">Roseburia zhanii</name>
    <dbReference type="NCBI Taxonomy" id="2763064"/>
    <lineage>
        <taxon>Bacteria</taxon>
        <taxon>Bacillati</taxon>
        <taxon>Bacillota</taxon>
        <taxon>Clostridia</taxon>
        <taxon>Lachnospirales</taxon>
        <taxon>Lachnospiraceae</taxon>
        <taxon>Roseburia</taxon>
    </lineage>
</organism>
<dbReference type="GO" id="GO:0045493">
    <property type="term" value="P:xylan catabolic process"/>
    <property type="evidence" value="ECO:0007669"/>
    <property type="project" value="UniProtKB-KW"/>
</dbReference>
<dbReference type="InterPro" id="IPR052176">
    <property type="entry name" value="Glycosyl_Hydrlase_43_Enz"/>
</dbReference>
<feature type="chain" id="PRO_5037387573" evidence="9">
    <location>
        <begin position="36"/>
        <end position="1138"/>
    </location>
</feature>
<keyword evidence="6" id="KW-0326">Glycosidase</keyword>
<dbReference type="InterPro" id="IPR023296">
    <property type="entry name" value="Glyco_hydro_beta-prop_sf"/>
</dbReference>
<evidence type="ECO:0000256" key="2">
    <source>
        <dbReference type="ARBA" id="ARBA00022651"/>
    </source>
</evidence>
<dbReference type="RefSeq" id="WP_186866063.1">
    <property type="nucleotide sequence ID" value="NZ_JACOPH010000001.1"/>
</dbReference>
<dbReference type="Gene3D" id="2.115.10.20">
    <property type="entry name" value="Glycosyl hydrolase domain, family 43"/>
    <property type="match status" value="1"/>
</dbReference>
<dbReference type="CDD" id="cd09003">
    <property type="entry name" value="GH43_XynD-like"/>
    <property type="match status" value="1"/>
</dbReference>
<feature type="coiled-coil region" evidence="7">
    <location>
        <begin position="840"/>
        <end position="867"/>
    </location>
</feature>
<dbReference type="InterPro" id="IPR005084">
    <property type="entry name" value="CBM6"/>
</dbReference>
<comment type="similarity">
    <text evidence="1">Belongs to the glycosyl hydrolase 43 family.</text>
</comment>
<dbReference type="SUPFAM" id="SSF49785">
    <property type="entry name" value="Galactose-binding domain-like"/>
    <property type="match status" value="2"/>
</dbReference>
<evidence type="ECO:0000256" key="8">
    <source>
        <dbReference type="SAM" id="MobiDB-lite"/>
    </source>
</evidence>
<dbReference type="Pfam" id="PF03422">
    <property type="entry name" value="CBM_6"/>
    <property type="match status" value="1"/>
</dbReference>
<feature type="domain" description="CBM6" evidence="10">
    <location>
        <begin position="582"/>
        <end position="746"/>
    </location>
</feature>
<dbReference type="GO" id="GO:0030246">
    <property type="term" value="F:carbohydrate binding"/>
    <property type="evidence" value="ECO:0007669"/>
    <property type="project" value="InterPro"/>
</dbReference>
<reference evidence="11" key="1">
    <citation type="submission" date="2020-08" db="EMBL/GenBank/DDBJ databases">
        <title>Genome public.</title>
        <authorList>
            <person name="Liu C."/>
            <person name="Sun Q."/>
        </authorList>
    </citation>
    <scope>NUCLEOTIDE SEQUENCE</scope>
    <source>
        <strain evidence="11">BX1005</strain>
    </source>
</reference>
<keyword evidence="7" id="KW-0175">Coiled coil</keyword>
<feature type="compositionally biased region" description="Basic and acidic residues" evidence="8">
    <location>
        <begin position="931"/>
        <end position="940"/>
    </location>
</feature>
<keyword evidence="4" id="KW-0378">Hydrolase</keyword>
<dbReference type="Pfam" id="PF04616">
    <property type="entry name" value="Glyco_hydro_43"/>
    <property type="match status" value="1"/>
</dbReference>
<name>A0A923RRY9_9FIRM</name>
<evidence type="ECO:0000256" key="4">
    <source>
        <dbReference type="ARBA" id="ARBA00022801"/>
    </source>
</evidence>
<dbReference type="AlphaFoldDB" id="A0A923RRY9"/>
<evidence type="ECO:0000256" key="1">
    <source>
        <dbReference type="ARBA" id="ARBA00009865"/>
    </source>
</evidence>
<dbReference type="Gene3D" id="2.60.120.260">
    <property type="entry name" value="Galactose-binding domain-like"/>
    <property type="match status" value="2"/>
</dbReference>
<keyword evidence="3 9" id="KW-0732">Signal</keyword>
<dbReference type="SMART" id="SM00606">
    <property type="entry name" value="CBD_IV"/>
    <property type="match status" value="1"/>
</dbReference>
<evidence type="ECO:0000256" key="5">
    <source>
        <dbReference type="ARBA" id="ARBA00023277"/>
    </source>
</evidence>
<dbReference type="PANTHER" id="PTHR43772:SF2">
    <property type="entry name" value="PUTATIVE (AFU_ORTHOLOGUE AFUA_2G04480)-RELATED"/>
    <property type="match status" value="1"/>
</dbReference>
<keyword evidence="2" id="KW-0624">Polysaccharide degradation</keyword>
<dbReference type="CDD" id="cd04084">
    <property type="entry name" value="CBM6_xylanase-like"/>
    <property type="match status" value="1"/>
</dbReference>
<dbReference type="InterPro" id="IPR026906">
    <property type="entry name" value="LRR_5"/>
</dbReference>
<keyword evidence="12" id="KW-1185">Reference proteome</keyword>
<keyword evidence="5" id="KW-0119">Carbohydrate metabolism</keyword>
<dbReference type="InterPro" id="IPR003305">
    <property type="entry name" value="CenC_carb-bd"/>
</dbReference>
<dbReference type="PROSITE" id="PS51175">
    <property type="entry name" value="CBM6"/>
    <property type="match status" value="1"/>
</dbReference>
<feature type="compositionally biased region" description="Polar residues" evidence="8">
    <location>
        <begin position="944"/>
        <end position="972"/>
    </location>
</feature>
<dbReference type="InterPro" id="IPR032675">
    <property type="entry name" value="LRR_dom_sf"/>
</dbReference>
<feature type="signal peptide" evidence="9">
    <location>
        <begin position="1"/>
        <end position="35"/>
    </location>
</feature>
<dbReference type="GO" id="GO:0004553">
    <property type="term" value="F:hydrolase activity, hydrolyzing O-glycosyl compounds"/>
    <property type="evidence" value="ECO:0007669"/>
    <property type="project" value="InterPro"/>
</dbReference>
<dbReference type="InterPro" id="IPR008979">
    <property type="entry name" value="Galactose-bd-like_sf"/>
</dbReference>
<dbReference type="EMBL" id="JACOPH010000001">
    <property type="protein sequence ID" value="MBC5713062.1"/>
    <property type="molecule type" value="Genomic_DNA"/>
</dbReference>
<dbReference type="Gene3D" id="3.80.10.10">
    <property type="entry name" value="Ribonuclease Inhibitor"/>
    <property type="match status" value="1"/>
</dbReference>
<dbReference type="InterPro" id="IPR006584">
    <property type="entry name" value="Cellulose-bd_IV"/>
</dbReference>
<dbReference type="PANTHER" id="PTHR43772">
    <property type="entry name" value="ENDO-1,4-BETA-XYLANASE"/>
    <property type="match status" value="1"/>
</dbReference>
<sequence length="1138" mass="123840">MKWKHVKNLKRFGAAVMTAALTITALPVLDLTALAAGKEIIKNGTFDSDLSGWESYDNGTITYSADKGNAKRGSMKISRSKDVSSTASVKANTAAGACVDVTGKVQAGQTYAVKASFYYDEADNAKSYDSTRFNLCIFFGASWTHADSIIQMLSKDVERGKWCTLEGEFKVPEDADVSKVRIFPETIGWKASYKEEDLITYYMDDVSFRKTGADADEPEDVIDPATQIKLEAGTTKTPGRNNPLIDYRFGADPYAMEYNGRVYVYMTNDSQQFDATEKDDKGYPVKENSYDHINTITVISSSDMVNWTNHGNIPVAGANGAAKWAKNSWAPAVCHKKIDGKEQFFLYFADGGGGIGVLEADTPIGPFHEPGEEGSSRLIKWGTQASEGVVWLFDPAVLVDDDGTGYLYYGGGVPAGKENMPGTSRVVKLKDNMVELDGDAATIQAPAVFEDSGIHKYNDTYYYTYCSNWNNTAGTGIANICVMTSDNPMGPFTYQGIAFENQNKFFGIGGNNHHCFFDFNGKHYFTYHAQTVTKALGIPSKVQVYRSTHIQEVEYDTDGKTIKPIIGTYEGVDQTQNLDPYTRVEAETIGWAKGITTADCEETGSMVDSINQKVTDITDGDYIAVSKTAFGDEGAKSFTMKAKALSGGCNVDIYLDAPNADSGKKIGSITIPVNNAAEKNLMEMDYWKFAKDDAAGTADDTTASEWKEYSCNVTGATGTHDVYFVVTESEEVKNQKAAAVDALIEAIGTVSYTEECKAKIDAARTAYNELELTEREAVTKYDVLTAAEAAYKEGYHRQKAAAVDALIDAIGTVENTDASKALIDAARDAYDNLSELQQGFVEKLAVLEKAEADYAALKEQAKTDQENQKAADKVKELITSIGTVTDSTECKAKIDAARTAYDKLTDAQKALVENADVLTKAEETYQTLTKKPADDKKDPADNGQKPSDTTTNPGNPSNPVTSTQPAGDAQTDTLVEGKVYTVGSYTYRITSLAGKTAAVTGTTKQTKTITVKDTVKIENVSFKITAVEKNAFKGKKKVTTVKIGKNVQTIGANAFSGCTKLQKVTINSKNLSKMEAKAFYKCKKLKNIKISSLKLKTVGKNAFKGIAKKAKIDVPNKKVKEYKRLFKKGNLAKKSIVK</sequence>
<dbReference type="Pfam" id="PF13306">
    <property type="entry name" value="LRR_5"/>
    <property type="match status" value="1"/>
</dbReference>
<evidence type="ECO:0000256" key="6">
    <source>
        <dbReference type="ARBA" id="ARBA00023295"/>
    </source>
</evidence>
<evidence type="ECO:0000256" key="7">
    <source>
        <dbReference type="SAM" id="Coils"/>
    </source>
</evidence>
<evidence type="ECO:0000313" key="12">
    <source>
        <dbReference type="Proteomes" id="UP000606720"/>
    </source>
</evidence>
<dbReference type="Pfam" id="PF02018">
    <property type="entry name" value="CBM_4_9"/>
    <property type="match status" value="1"/>
</dbReference>
<evidence type="ECO:0000256" key="3">
    <source>
        <dbReference type="ARBA" id="ARBA00022729"/>
    </source>
</evidence>
<evidence type="ECO:0000259" key="10">
    <source>
        <dbReference type="PROSITE" id="PS51175"/>
    </source>
</evidence>
<dbReference type="SUPFAM" id="SSF75005">
    <property type="entry name" value="Arabinanase/levansucrase/invertase"/>
    <property type="match status" value="1"/>
</dbReference>
<protein>
    <submittedName>
        <fullName evidence="11">Family 43 glycosylhydrolase</fullName>
    </submittedName>
</protein>
<gene>
    <name evidence="11" type="ORF">H8S17_02355</name>
</gene>
<dbReference type="InterPro" id="IPR006710">
    <property type="entry name" value="Glyco_hydro_43"/>
</dbReference>
<evidence type="ECO:0000256" key="9">
    <source>
        <dbReference type="SAM" id="SignalP"/>
    </source>
</evidence>
<proteinExistence type="inferred from homology"/>